<keyword evidence="6" id="KW-1185">Reference proteome</keyword>
<dbReference type="OrthoDB" id="194358at2759"/>
<feature type="compositionally biased region" description="Basic and acidic residues" evidence="4">
    <location>
        <begin position="1"/>
        <end position="19"/>
    </location>
</feature>
<feature type="repeat" description="ANK" evidence="3">
    <location>
        <begin position="222"/>
        <end position="254"/>
    </location>
</feature>
<dbReference type="GO" id="GO:0007165">
    <property type="term" value="P:signal transduction"/>
    <property type="evidence" value="ECO:0007669"/>
    <property type="project" value="InterPro"/>
</dbReference>
<organism evidence="6 7">
    <name type="scientific">Crassostrea virginica</name>
    <name type="common">Eastern oyster</name>
    <dbReference type="NCBI Taxonomy" id="6565"/>
    <lineage>
        <taxon>Eukaryota</taxon>
        <taxon>Metazoa</taxon>
        <taxon>Spiralia</taxon>
        <taxon>Lophotrochozoa</taxon>
        <taxon>Mollusca</taxon>
        <taxon>Bivalvia</taxon>
        <taxon>Autobranchia</taxon>
        <taxon>Pteriomorphia</taxon>
        <taxon>Ostreida</taxon>
        <taxon>Ostreoidea</taxon>
        <taxon>Ostreidae</taxon>
        <taxon>Crassostrea</taxon>
    </lineage>
</organism>
<dbReference type="KEGG" id="cvn:111109498"/>
<keyword evidence="2 3" id="KW-0040">ANK repeat</keyword>
<dbReference type="AlphaFoldDB" id="A0A8B8BD67"/>
<feature type="region of interest" description="Disordered" evidence="4">
    <location>
        <begin position="759"/>
        <end position="813"/>
    </location>
</feature>
<proteinExistence type="predicted"/>
<dbReference type="PROSITE" id="PS50017">
    <property type="entry name" value="DEATH_DOMAIN"/>
    <property type="match status" value="1"/>
</dbReference>
<evidence type="ECO:0000256" key="4">
    <source>
        <dbReference type="SAM" id="MobiDB-lite"/>
    </source>
</evidence>
<dbReference type="Gene3D" id="1.25.40.20">
    <property type="entry name" value="Ankyrin repeat-containing domain"/>
    <property type="match status" value="1"/>
</dbReference>
<evidence type="ECO:0000256" key="1">
    <source>
        <dbReference type="ARBA" id="ARBA00022737"/>
    </source>
</evidence>
<feature type="domain" description="Death" evidence="5">
    <location>
        <begin position="840"/>
        <end position="926"/>
    </location>
</feature>
<dbReference type="SUPFAM" id="SSF48403">
    <property type="entry name" value="Ankyrin repeat"/>
    <property type="match status" value="1"/>
</dbReference>
<gene>
    <name evidence="7" type="primary">LOC111109498</name>
</gene>
<dbReference type="InterPro" id="IPR036770">
    <property type="entry name" value="Ankyrin_rpt-contain_sf"/>
</dbReference>
<dbReference type="PANTHER" id="PTHR24198">
    <property type="entry name" value="ANKYRIN REPEAT AND PROTEIN KINASE DOMAIN-CONTAINING PROTEIN"/>
    <property type="match status" value="1"/>
</dbReference>
<dbReference type="InterPro" id="IPR011029">
    <property type="entry name" value="DEATH-like_dom_sf"/>
</dbReference>
<feature type="region of interest" description="Disordered" evidence="4">
    <location>
        <begin position="1"/>
        <end position="99"/>
    </location>
</feature>
<dbReference type="Gene3D" id="1.10.533.10">
    <property type="entry name" value="Death Domain, Fas"/>
    <property type="match status" value="1"/>
</dbReference>
<dbReference type="InterPro" id="IPR002110">
    <property type="entry name" value="Ankyrin_rpt"/>
</dbReference>
<dbReference type="Gene3D" id="2.60.220.30">
    <property type="match status" value="1"/>
</dbReference>
<dbReference type="SUPFAM" id="SSF47986">
    <property type="entry name" value="DEATH domain"/>
    <property type="match status" value="1"/>
</dbReference>
<feature type="compositionally biased region" description="Pro residues" evidence="4">
    <location>
        <begin position="784"/>
        <end position="794"/>
    </location>
</feature>
<dbReference type="PROSITE" id="PS50088">
    <property type="entry name" value="ANK_REPEAT"/>
    <property type="match status" value="3"/>
</dbReference>
<name>A0A8B8BD67_CRAVI</name>
<sequence>MYLRKDKANHRFKDRERSIKASRSPTNETIPGDYYRNRSASSISQESTSSSLKTPPSPTDIPIQIPSPSPSTGSSTQNGDMGPRRDSSVSGSSVGGLSRIPTIAKGSQLSMQSSFNLDIDSARGTPVRSMESPAQAMENKKKGDTKKSSNRLALAPKLILQAAKKNEVESLTRLLSEFPEVDLIATDENGKTALHHCANNLDTDNTDALLSHGAQPNTIDKNGQTPLHIAAKKNAVEIIEMLAVNGALLDYPDAKTGQTALHYAVAKNFLASVQILIFSGADTTIKDKQGRTPHILCRSKEMRSLLAMNSSAAQNVSMGEMLLQTVEIIGGAKTYCDRLDVHVDFFSGAVGDKFSLMCRRQPIDFCDVKFQFAASEEVISDVITYRVQRKGRKTLCMFTVPIYCKPLSSEEVVLKSNEGHELIVSKVFEKDKVNYCEVSFDLPELNAFVFVARTKHESFKVTNDSVTITSEVNDKVKLIIPKGTFEDATQLFLEVTEPPNPDILESSEMKDVYSITPFIRVQAENHLGPKQEVQTQLPLPEEYGVGGTIKVFTSNVYEIDDISENSWTLLDTRCNVTKDVITFDSKTFSLKVAVETKKDVTFEKLRPQVHSMFQKARKRDHTVVFLAMSKRLEDSDSFQLAIECAPLDRVDDCKSFWLNEGFKDQRSRKSQSHTIKSREHFILFVKNLKLEGDSEDIQFQFHARRRNFQCFTVETSSQVKKVTGQVQVMKILPNTDPDQYGETKRKTKSITNIAINLSKEEEEEEVEEEEEKVNEVLPVVESPKPSPKPAPKPITPSRNLLSREGAGEPTSRTSIAVMKQKSFDFTLKEKGDPSFKGFTDDKFLRELCKELDDEWYKVAVLMGWNYSDIERMITENSPSQAELIWHFMLSWRNMCKNKDDLGLPVLVTALSKGGRKDLCTILTLELREWVSNEDNKKSKFYRWAMKAFNNSDLMNPGDYPPPLTDQFLVLLVDMTKCRTDILEPLGLTEKEIDRVMTSNRYKSQDEKMLKLIIMGREKANLKKDYLKKMVRVFDHYGLPDAKRWLLIACKKWLEDNAQSGDPLYEDVLSVIKTVS</sequence>
<dbReference type="PRINTS" id="PR01415">
    <property type="entry name" value="ANKYRIN"/>
</dbReference>
<feature type="repeat" description="ANK" evidence="3">
    <location>
        <begin position="189"/>
        <end position="221"/>
    </location>
</feature>
<dbReference type="SMART" id="SM00248">
    <property type="entry name" value="ANK"/>
    <property type="match status" value="3"/>
</dbReference>
<dbReference type="RefSeq" id="XP_022301347.1">
    <property type="nucleotide sequence ID" value="XM_022445639.1"/>
</dbReference>
<dbReference type="PROSITE" id="PS50297">
    <property type="entry name" value="ANK_REP_REGION"/>
    <property type="match status" value="3"/>
</dbReference>
<feature type="compositionally biased region" description="Low complexity" evidence="4">
    <location>
        <begin position="39"/>
        <end position="54"/>
    </location>
</feature>
<evidence type="ECO:0000313" key="6">
    <source>
        <dbReference type="Proteomes" id="UP000694844"/>
    </source>
</evidence>
<feature type="compositionally biased region" description="Acidic residues" evidence="4">
    <location>
        <begin position="760"/>
        <end position="772"/>
    </location>
</feature>
<dbReference type="GeneID" id="111109498"/>
<feature type="repeat" description="ANK" evidence="3">
    <location>
        <begin position="256"/>
        <end position="288"/>
    </location>
</feature>
<feature type="compositionally biased region" description="Low complexity" evidence="4">
    <location>
        <begin position="88"/>
        <end position="98"/>
    </location>
</feature>
<accession>A0A8B8BD67</accession>
<dbReference type="Proteomes" id="UP000694844">
    <property type="component" value="Chromosome 8"/>
</dbReference>
<evidence type="ECO:0000313" key="7">
    <source>
        <dbReference type="RefSeq" id="XP_022301347.1"/>
    </source>
</evidence>
<keyword evidence="1" id="KW-0677">Repeat</keyword>
<evidence type="ECO:0000256" key="2">
    <source>
        <dbReference type="ARBA" id="ARBA00023043"/>
    </source>
</evidence>
<dbReference type="InterPro" id="IPR000488">
    <property type="entry name" value="Death_dom"/>
</dbReference>
<feature type="region of interest" description="Disordered" evidence="4">
    <location>
        <begin position="120"/>
        <end position="150"/>
    </location>
</feature>
<feature type="compositionally biased region" description="Pro residues" evidence="4">
    <location>
        <begin position="55"/>
        <end position="69"/>
    </location>
</feature>
<reference evidence="7" key="1">
    <citation type="submission" date="2025-08" db="UniProtKB">
        <authorList>
            <consortium name="RefSeq"/>
        </authorList>
    </citation>
    <scope>IDENTIFICATION</scope>
    <source>
        <tissue evidence="7">Whole sample</tissue>
    </source>
</reference>
<evidence type="ECO:0000259" key="5">
    <source>
        <dbReference type="PROSITE" id="PS50017"/>
    </source>
</evidence>
<feature type="compositionally biased region" description="Basic and acidic residues" evidence="4">
    <location>
        <begin position="138"/>
        <end position="147"/>
    </location>
</feature>
<evidence type="ECO:0000256" key="3">
    <source>
        <dbReference type="PROSITE-ProRule" id="PRU00023"/>
    </source>
</evidence>
<protein>
    <submittedName>
        <fullName evidence="7">Uncharacterized protein LOC111109498 isoform X1</fullName>
    </submittedName>
</protein>
<dbReference type="PANTHER" id="PTHR24198:SF165">
    <property type="entry name" value="ANKYRIN REPEAT-CONTAINING PROTEIN-RELATED"/>
    <property type="match status" value="1"/>
</dbReference>
<dbReference type="Pfam" id="PF12796">
    <property type="entry name" value="Ank_2"/>
    <property type="match status" value="1"/>
</dbReference>